<evidence type="ECO:0000313" key="13">
    <source>
        <dbReference type="Proteomes" id="UP000509684"/>
    </source>
</evidence>
<dbReference type="AlphaFoldDB" id="A0A080MDH5"/>
<keyword evidence="5" id="KW-0418">Kinase</keyword>
<dbReference type="RefSeq" id="WP_138678221.1">
    <property type="nucleotide sequence ID" value="NZ_JDST02000096.1"/>
</dbReference>
<keyword evidence="12" id="KW-1185">Reference proteome</keyword>
<dbReference type="InterPro" id="IPR036890">
    <property type="entry name" value="HATPase_C_sf"/>
</dbReference>
<evidence type="ECO:0000259" key="7">
    <source>
        <dbReference type="PROSITE" id="PS50109"/>
    </source>
</evidence>
<dbReference type="SMART" id="SM00091">
    <property type="entry name" value="PAS"/>
    <property type="match status" value="2"/>
</dbReference>
<dbReference type="PROSITE" id="PS50112">
    <property type="entry name" value="PAS"/>
    <property type="match status" value="2"/>
</dbReference>
<organism evidence="10 12">
    <name type="scientific">Candidatus Accumulibacter cognatus</name>
    <dbReference type="NCBI Taxonomy" id="2954383"/>
    <lineage>
        <taxon>Bacteria</taxon>
        <taxon>Pseudomonadati</taxon>
        <taxon>Pseudomonadota</taxon>
        <taxon>Betaproteobacteria</taxon>
        <taxon>Candidatus Accumulibacter</taxon>
    </lineage>
</organism>
<dbReference type="SUPFAM" id="SSF55874">
    <property type="entry name" value="ATPase domain of HSP90 chaperone/DNA topoisomerase II/histidine kinase"/>
    <property type="match status" value="1"/>
</dbReference>
<sequence>MKKPVGQSARSDLALRASEERLRLVMEATSDGIWDWQLATGELYFSDRWYTMLGYTPGEFPASYAAWRDRVHPDDLPAAEAAIAAHLDGHSSNFSIEFRMRTSSGDWKWINGRGKVSQRDAKQRALRVVGTHVDIHARKLAEEELQLSRFAIDRASVAIAWARADGRYLYANREMCRILGYHRDELLQMRVVDVDPRPDPEMRWQAHWQTLRAAGSLTSESERRRKDGSILPVELSASYFEYGGEAYSIAFVRDISERKRVEAELQKHRQNLETLVGERTAELRQAMRQLMRSEKLAALGQLVAGVAHELNTPLGNARVVAGVLAERVREFAHACESGPLRRSQLATFLDRCQEAARLLDQNTVRAAELISQFKQVAIDQASIRRRVFDLRQTVEDLLASLRPLFKGRQHRVELDIPAGLRLDSYPGPLEQVIVNLVSNSLLHGFDGVDRGLIRLAAGEIDGERIRLCYSDDGKGIADSVRDRIFDPFFTTRMDSGGSGLGLYISHNLVSSVLGGTLDVHGQPGQGARFDIVLPKVAPAATSPGTPPATDPAVGGQLPSELMNARSGMQE</sequence>
<reference evidence="11" key="3">
    <citation type="submission" date="2020-06" db="EMBL/GenBank/DDBJ databases">
        <authorList>
            <person name="Arumugam K."/>
            <person name="Besarab I."/>
            <person name="Haryono M."/>
            <person name="Bagci C."/>
            <person name="Beier S."/>
            <person name="Buchfink B."/>
            <person name="Gorska A."/>
            <person name="Qiu G."/>
            <person name="Huson D.H."/>
            <person name="Williams R.B."/>
        </authorList>
    </citation>
    <scope>NUCLEOTIDE SEQUENCE</scope>
    <source>
        <strain evidence="11">SSA1</strain>
    </source>
</reference>
<dbReference type="PROSITE" id="PS50109">
    <property type="entry name" value="HIS_KIN"/>
    <property type="match status" value="1"/>
</dbReference>
<dbReference type="Pfam" id="PF08447">
    <property type="entry name" value="PAS_3"/>
    <property type="match status" value="1"/>
</dbReference>
<feature type="domain" description="PAC" evidence="9">
    <location>
        <begin position="94"/>
        <end position="147"/>
    </location>
</feature>
<dbReference type="EC" id="2.7.13.3" evidence="2"/>
<dbReference type="InterPro" id="IPR000014">
    <property type="entry name" value="PAS"/>
</dbReference>
<dbReference type="KEGG" id="acog:HWD57_18235"/>
<protein>
    <recommendedName>
        <fullName evidence="2">histidine kinase</fullName>
        <ecNumber evidence="2">2.7.13.3</ecNumber>
    </recommendedName>
</protein>
<dbReference type="EMBL" id="CP058708">
    <property type="protein sequence ID" value="QLH51527.1"/>
    <property type="molecule type" value="Genomic_DNA"/>
</dbReference>
<dbReference type="InterPro" id="IPR005467">
    <property type="entry name" value="His_kinase_dom"/>
</dbReference>
<accession>A0A7D5ND59</accession>
<evidence type="ECO:0000259" key="9">
    <source>
        <dbReference type="PROSITE" id="PS50113"/>
    </source>
</evidence>
<dbReference type="PANTHER" id="PTHR43304:SF1">
    <property type="entry name" value="PAC DOMAIN-CONTAINING PROTEIN"/>
    <property type="match status" value="1"/>
</dbReference>
<dbReference type="InterPro" id="IPR052162">
    <property type="entry name" value="Sensor_kinase/Photoreceptor"/>
</dbReference>
<name>A0A080MDH5_9PROT</name>
<dbReference type="Gene3D" id="1.10.287.130">
    <property type="match status" value="1"/>
</dbReference>
<dbReference type="EMBL" id="JDST02000096">
    <property type="protein sequence ID" value="KFB75274.1"/>
    <property type="molecule type" value="Genomic_DNA"/>
</dbReference>
<dbReference type="InterPro" id="IPR036097">
    <property type="entry name" value="HisK_dim/P_sf"/>
</dbReference>
<evidence type="ECO:0000313" key="10">
    <source>
        <dbReference type="EMBL" id="KFB75274.1"/>
    </source>
</evidence>
<feature type="region of interest" description="Disordered" evidence="6">
    <location>
        <begin position="538"/>
        <end position="570"/>
    </location>
</feature>
<reference evidence="10 12" key="1">
    <citation type="submission" date="2014-02" db="EMBL/GenBank/DDBJ databases">
        <title>Expanding our view of genomic diversity in Candidatus Accumulibacter clades.</title>
        <authorList>
            <person name="Skennerton C.T."/>
            <person name="Barr J.J."/>
            <person name="Slater F.R."/>
            <person name="Bond P.L."/>
            <person name="Tyson G.W."/>
        </authorList>
    </citation>
    <scope>NUCLEOTIDE SEQUENCE [LARGE SCALE GENOMIC DNA]</scope>
    <source>
        <strain evidence="12">SK-02</strain>
    </source>
</reference>
<dbReference type="InterPro" id="IPR004358">
    <property type="entry name" value="Sig_transdc_His_kin-like_C"/>
</dbReference>
<dbReference type="InterPro" id="IPR000700">
    <property type="entry name" value="PAS-assoc_C"/>
</dbReference>
<dbReference type="Pfam" id="PF00989">
    <property type="entry name" value="PAS"/>
    <property type="match status" value="1"/>
</dbReference>
<dbReference type="InterPro" id="IPR013655">
    <property type="entry name" value="PAS_fold_3"/>
</dbReference>
<proteinExistence type="predicted"/>
<gene>
    <name evidence="10" type="primary">fixL_4</name>
    <name evidence="10" type="ORF">AW06_003646</name>
    <name evidence="11" type="ORF">HWD57_18235</name>
</gene>
<evidence type="ECO:0000313" key="11">
    <source>
        <dbReference type="EMBL" id="QLH51527.1"/>
    </source>
</evidence>
<dbReference type="FunFam" id="3.30.450.20:FF:000099">
    <property type="entry name" value="Sensory box sensor histidine kinase"/>
    <property type="match status" value="1"/>
</dbReference>
<feature type="domain" description="PAS" evidence="8">
    <location>
        <begin position="144"/>
        <end position="187"/>
    </location>
</feature>
<feature type="domain" description="PAS" evidence="8">
    <location>
        <begin position="18"/>
        <end position="90"/>
    </location>
</feature>
<feature type="domain" description="PAC" evidence="9">
    <location>
        <begin position="217"/>
        <end position="267"/>
    </location>
</feature>
<dbReference type="SUPFAM" id="SSF47384">
    <property type="entry name" value="Homodimeric domain of signal transducing histidine kinase"/>
    <property type="match status" value="1"/>
</dbReference>
<dbReference type="NCBIfam" id="TIGR00229">
    <property type="entry name" value="sensory_box"/>
    <property type="match status" value="2"/>
</dbReference>
<dbReference type="CDD" id="cd00130">
    <property type="entry name" value="PAS"/>
    <property type="match status" value="2"/>
</dbReference>
<keyword evidence="3" id="KW-0597">Phosphoprotein</keyword>
<dbReference type="SUPFAM" id="SSF55785">
    <property type="entry name" value="PYP-like sensor domain (PAS domain)"/>
    <property type="match status" value="2"/>
</dbReference>
<evidence type="ECO:0000256" key="1">
    <source>
        <dbReference type="ARBA" id="ARBA00000085"/>
    </source>
</evidence>
<dbReference type="Gene3D" id="3.30.565.10">
    <property type="entry name" value="Histidine kinase-like ATPase, C-terminal domain"/>
    <property type="match status" value="1"/>
</dbReference>
<evidence type="ECO:0000259" key="8">
    <source>
        <dbReference type="PROSITE" id="PS50112"/>
    </source>
</evidence>
<dbReference type="InterPro" id="IPR003661">
    <property type="entry name" value="HisK_dim/P_dom"/>
</dbReference>
<keyword evidence="4 10" id="KW-0808">Transferase</keyword>
<dbReference type="InterPro" id="IPR013767">
    <property type="entry name" value="PAS_fold"/>
</dbReference>
<dbReference type="Proteomes" id="UP000509684">
    <property type="component" value="Chromosome"/>
</dbReference>
<feature type="domain" description="Histidine kinase" evidence="7">
    <location>
        <begin position="305"/>
        <end position="537"/>
    </location>
</feature>
<dbReference type="SMART" id="SM00086">
    <property type="entry name" value="PAC"/>
    <property type="match status" value="2"/>
</dbReference>
<dbReference type="InterPro" id="IPR035965">
    <property type="entry name" value="PAS-like_dom_sf"/>
</dbReference>
<dbReference type="STRING" id="1453999.AW06_003646"/>
<dbReference type="PRINTS" id="PR00344">
    <property type="entry name" value="BCTRLSENSOR"/>
</dbReference>
<evidence type="ECO:0000256" key="6">
    <source>
        <dbReference type="SAM" id="MobiDB-lite"/>
    </source>
</evidence>
<dbReference type="InterPro" id="IPR003594">
    <property type="entry name" value="HATPase_dom"/>
</dbReference>
<reference evidence="11 13" key="2">
    <citation type="journal article" date="2019" name="Microbiome">
        <title>Annotated bacterial chromosomes from frame-shift-corrected long-read metagenomic data.</title>
        <authorList>
            <person name="Arumugam K."/>
            <person name="Bagci C."/>
            <person name="Bessarab I."/>
            <person name="Beier S."/>
            <person name="Buchfink B."/>
            <person name="Gorska A."/>
            <person name="Qiu G."/>
            <person name="Huson D.H."/>
            <person name="Williams R.B.H."/>
        </authorList>
    </citation>
    <scope>NUCLEOTIDE SEQUENCE [LARGE SCALE GENOMIC DNA]</scope>
    <source>
        <strain evidence="11">SSA1</strain>
    </source>
</reference>
<evidence type="ECO:0000256" key="4">
    <source>
        <dbReference type="ARBA" id="ARBA00022679"/>
    </source>
</evidence>
<evidence type="ECO:0000313" key="12">
    <source>
        <dbReference type="Proteomes" id="UP000021315"/>
    </source>
</evidence>
<dbReference type="Pfam" id="PF02518">
    <property type="entry name" value="HATPase_c"/>
    <property type="match status" value="1"/>
</dbReference>
<accession>A0A080MDH5</accession>
<evidence type="ECO:0000256" key="5">
    <source>
        <dbReference type="ARBA" id="ARBA00022777"/>
    </source>
</evidence>
<dbReference type="SMART" id="SM00387">
    <property type="entry name" value="HATPase_c"/>
    <property type="match status" value="1"/>
</dbReference>
<dbReference type="Proteomes" id="UP000021315">
    <property type="component" value="Unassembled WGS sequence"/>
</dbReference>
<dbReference type="Gene3D" id="3.30.450.20">
    <property type="entry name" value="PAS domain"/>
    <property type="match status" value="2"/>
</dbReference>
<dbReference type="CDD" id="cd00082">
    <property type="entry name" value="HisKA"/>
    <property type="match status" value="1"/>
</dbReference>
<evidence type="ECO:0000256" key="3">
    <source>
        <dbReference type="ARBA" id="ARBA00022553"/>
    </source>
</evidence>
<dbReference type="InterPro" id="IPR001610">
    <property type="entry name" value="PAC"/>
</dbReference>
<dbReference type="SMART" id="SM00388">
    <property type="entry name" value="HisKA"/>
    <property type="match status" value="1"/>
</dbReference>
<evidence type="ECO:0000256" key="2">
    <source>
        <dbReference type="ARBA" id="ARBA00012438"/>
    </source>
</evidence>
<dbReference type="GO" id="GO:0000155">
    <property type="term" value="F:phosphorelay sensor kinase activity"/>
    <property type="evidence" value="ECO:0007669"/>
    <property type="project" value="InterPro"/>
</dbReference>
<dbReference type="PANTHER" id="PTHR43304">
    <property type="entry name" value="PHYTOCHROME-LIKE PROTEIN CPH1"/>
    <property type="match status" value="1"/>
</dbReference>
<dbReference type="PROSITE" id="PS50113">
    <property type="entry name" value="PAC"/>
    <property type="match status" value="2"/>
</dbReference>
<comment type="catalytic activity">
    <reaction evidence="1">
        <text>ATP + protein L-histidine = ADP + protein N-phospho-L-histidine.</text>
        <dbReference type="EC" id="2.7.13.3"/>
    </reaction>
</comment>